<dbReference type="HOGENOM" id="CLU_3072240_0_0_1"/>
<dbReference type="AlphaFoldDB" id="D8QNP7"/>
<dbReference type="Proteomes" id="UP000001514">
    <property type="component" value="Unassembled WGS sequence"/>
</dbReference>
<evidence type="ECO:0000259" key="5">
    <source>
        <dbReference type="PROSITE" id="PS50865"/>
    </source>
</evidence>
<organism evidence="7">
    <name type="scientific">Selaginella moellendorffii</name>
    <name type="common">Spikemoss</name>
    <dbReference type="NCBI Taxonomy" id="88036"/>
    <lineage>
        <taxon>Eukaryota</taxon>
        <taxon>Viridiplantae</taxon>
        <taxon>Streptophyta</taxon>
        <taxon>Embryophyta</taxon>
        <taxon>Tracheophyta</taxon>
        <taxon>Lycopodiopsida</taxon>
        <taxon>Selaginellales</taxon>
        <taxon>Selaginellaceae</taxon>
        <taxon>Selaginella</taxon>
    </lineage>
</organism>
<evidence type="ECO:0000256" key="4">
    <source>
        <dbReference type="PROSITE-ProRule" id="PRU00134"/>
    </source>
</evidence>
<protein>
    <recommendedName>
        <fullName evidence="5">MYND-type domain-containing protein</fullName>
    </recommendedName>
</protein>
<dbReference type="GO" id="GO:0008270">
    <property type="term" value="F:zinc ion binding"/>
    <property type="evidence" value="ECO:0007669"/>
    <property type="project" value="UniProtKB-KW"/>
</dbReference>
<dbReference type="Pfam" id="PF01753">
    <property type="entry name" value="zf-MYND"/>
    <property type="match status" value="1"/>
</dbReference>
<dbReference type="EMBL" id="GL377565">
    <property type="protein sequence ID" value="EFJ38145.1"/>
    <property type="molecule type" value="Genomic_DNA"/>
</dbReference>
<keyword evidence="3" id="KW-0862">Zinc</keyword>
<dbReference type="PROSITE" id="PS50865">
    <property type="entry name" value="ZF_MYND_2"/>
    <property type="match status" value="1"/>
</dbReference>
<keyword evidence="2 4" id="KW-0863">Zinc-finger</keyword>
<dbReference type="InterPro" id="IPR052298">
    <property type="entry name" value="ZMYND10"/>
</dbReference>
<dbReference type="PROSITE" id="PS01360">
    <property type="entry name" value="ZF_MYND_1"/>
    <property type="match status" value="1"/>
</dbReference>
<evidence type="ECO:0000313" key="7">
    <source>
        <dbReference type="Proteomes" id="UP000001514"/>
    </source>
</evidence>
<dbReference type="PANTHER" id="PTHR13244">
    <property type="entry name" value="ZINC FINGER MYND DOMAIN CONTAINING PROTEIN 10"/>
    <property type="match status" value="1"/>
</dbReference>
<dbReference type="PANTHER" id="PTHR13244:SF7">
    <property type="entry name" value="ZINC FINGER MYND DOMAIN-CONTAINING PROTEIN 10"/>
    <property type="match status" value="1"/>
</dbReference>
<reference evidence="6 7" key="1">
    <citation type="journal article" date="2011" name="Science">
        <title>The Selaginella genome identifies genetic changes associated with the evolution of vascular plants.</title>
        <authorList>
            <person name="Banks J.A."/>
            <person name="Nishiyama T."/>
            <person name="Hasebe M."/>
            <person name="Bowman J.L."/>
            <person name="Gribskov M."/>
            <person name="dePamphilis C."/>
            <person name="Albert V.A."/>
            <person name="Aono N."/>
            <person name="Aoyama T."/>
            <person name="Ambrose B.A."/>
            <person name="Ashton N.W."/>
            <person name="Axtell M.J."/>
            <person name="Barker E."/>
            <person name="Barker M.S."/>
            <person name="Bennetzen J.L."/>
            <person name="Bonawitz N.D."/>
            <person name="Chapple C."/>
            <person name="Cheng C."/>
            <person name="Correa L.G."/>
            <person name="Dacre M."/>
            <person name="DeBarry J."/>
            <person name="Dreyer I."/>
            <person name="Elias M."/>
            <person name="Engstrom E.M."/>
            <person name="Estelle M."/>
            <person name="Feng L."/>
            <person name="Finet C."/>
            <person name="Floyd S.K."/>
            <person name="Frommer W.B."/>
            <person name="Fujita T."/>
            <person name="Gramzow L."/>
            <person name="Gutensohn M."/>
            <person name="Harholt J."/>
            <person name="Hattori M."/>
            <person name="Heyl A."/>
            <person name="Hirai T."/>
            <person name="Hiwatashi Y."/>
            <person name="Ishikawa M."/>
            <person name="Iwata M."/>
            <person name="Karol K.G."/>
            <person name="Koehler B."/>
            <person name="Kolukisaoglu U."/>
            <person name="Kubo M."/>
            <person name="Kurata T."/>
            <person name="Lalonde S."/>
            <person name="Li K."/>
            <person name="Li Y."/>
            <person name="Litt A."/>
            <person name="Lyons E."/>
            <person name="Manning G."/>
            <person name="Maruyama T."/>
            <person name="Michael T.P."/>
            <person name="Mikami K."/>
            <person name="Miyazaki S."/>
            <person name="Morinaga S."/>
            <person name="Murata T."/>
            <person name="Mueller-Roeber B."/>
            <person name="Nelson D.R."/>
            <person name="Obara M."/>
            <person name="Oguri Y."/>
            <person name="Olmstead R.G."/>
            <person name="Onodera N."/>
            <person name="Petersen B.L."/>
            <person name="Pils B."/>
            <person name="Prigge M."/>
            <person name="Rensing S.A."/>
            <person name="Riano-Pachon D.M."/>
            <person name="Roberts A.W."/>
            <person name="Sato Y."/>
            <person name="Scheller H.V."/>
            <person name="Schulz B."/>
            <person name="Schulz C."/>
            <person name="Shakirov E.V."/>
            <person name="Shibagaki N."/>
            <person name="Shinohara N."/>
            <person name="Shippen D.E."/>
            <person name="Soerensen I."/>
            <person name="Sotooka R."/>
            <person name="Sugimoto N."/>
            <person name="Sugita M."/>
            <person name="Sumikawa N."/>
            <person name="Tanurdzic M."/>
            <person name="Theissen G."/>
            <person name="Ulvskov P."/>
            <person name="Wakazuki S."/>
            <person name="Weng J.K."/>
            <person name="Willats W.W."/>
            <person name="Wipf D."/>
            <person name="Wolf P.G."/>
            <person name="Yang L."/>
            <person name="Zimmer A.D."/>
            <person name="Zhu Q."/>
            <person name="Mitros T."/>
            <person name="Hellsten U."/>
            <person name="Loque D."/>
            <person name="Otillar R."/>
            <person name="Salamov A."/>
            <person name="Schmutz J."/>
            <person name="Shapiro H."/>
            <person name="Lindquist E."/>
            <person name="Lucas S."/>
            <person name="Rokhsar D."/>
            <person name="Grigoriev I.V."/>
        </authorList>
    </citation>
    <scope>NUCLEOTIDE SEQUENCE [LARGE SCALE GENOMIC DNA]</scope>
</reference>
<dbReference type="InParanoid" id="D8QNP7"/>
<evidence type="ECO:0000256" key="3">
    <source>
        <dbReference type="ARBA" id="ARBA00022833"/>
    </source>
</evidence>
<gene>
    <name evidence="6" type="ORF">SELMODRAFT_75439</name>
</gene>
<dbReference type="Gene3D" id="6.10.140.2220">
    <property type="match status" value="1"/>
</dbReference>
<name>D8QNP7_SELML</name>
<evidence type="ECO:0000256" key="1">
    <source>
        <dbReference type="ARBA" id="ARBA00022723"/>
    </source>
</evidence>
<dbReference type="OrthoDB" id="1921135at2759"/>
<dbReference type="STRING" id="88036.D8QNP7"/>
<sequence>MDTPKCAACGAPAEKRCSRCKNDWYCGRSCQVANWKIHKKICDLVSSANTKSS</sequence>
<keyword evidence="7" id="KW-1185">Reference proteome</keyword>
<accession>D8QNP7</accession>
<dbReference type="KEGG" id="smo:SELMODRAFT_75439"/>
<evidence type="ECO:0000313" key="6">
    <source>
        <dbReference type="EMBL" id="EFJ38145.1"/>
    </source>
</evidence>
<feature type="domain" description="MYND-type" evidence="5">
    <location>
        <begin position="6"/>
        <end position="42"/>
    </location>
</feature>
<dbReference type="InterPro" id="IPR002893">
    <property type="entry name" value="Znf_MYND"/>
</dbReference>
<evidence type="ECO:0000256" key="2">
    <source>
        <dbReference type="ARBA" id="ARBA00022771"/>
    </source>
</evidence>
<keyword evidence="1" id="KW-0479">Metal-binding</keyword>
<dbReference type="SUPFAM" id="SSF144232">
    <property type="entry name" value="HIT/MYND zinc finger-like"/>
    <property type="match status" value="1"/>
</dbReference>
<dbReference type="Gramene" id="EFJ38145">
    <property type="protein sequence ID" value="EFJ38145"/>
    <property type="gene ID" value="SELMODRAFT_75439"/>
</dbReference>
<proteinExistence type="predicted"/>